<feature type="signal peptide" evidence="1">
    <location>
        <begin position="1"/>
        <end position="18"/>
    </location>
</feature>
<evidence type="ECO:0000256" key="1">
    <source>
        <dbReference type="SAM" id="SignalP"/>
    </source>
</evidence>
<keyword evidence="3" id="KW-1185">Reference proteome</keyword>
<keyword evidence="1" id="KW-0732">Signal</keyword>
<sequence length="148" mass="16010">MRFNVTFLILGLTSFAAALPMDSNAPGTSELPVLIYTFTNAGQHQATQVQENAPKLVEEFLRIVGIQGKCAEGSEFRGDGNDQTPIHIALAVPGHKTVYEGLVKKTANSIDGMLINPETNSAMKVVKDGKPLPKDSVVDVDTFRTWIP</sequence>
<dbReference type="Proteomes" id="UP001163828">
    <property type="component" value="Unassembled WGS sequence"/>
</dbReference>
<comment type="caution">
    <text evidence="2">The sequence shown here is derived from an EMBL/GenBank/DDBJ whole genome shotgun (WGS) entry which is preliminary data.</text>
</comment>
<name>A0ABQ8QLI6_9AGAR</name>
<evidence type="ECO:0000313" key="2">
    <source>
        <dbReference type="EMBL" id="KAJ3999303.1"/>
    </source>
</evidence>
<evidence type="ECO:0000313" key="3">
    <source>
        <dbReference type="Proteomes" id="UP001163828"/>
    </source>
</evidence>
<gene>
    <name evidence="2" type="ORF">F5050DRAFT_1013552</name>
</gene>
<organism evidence="2 3">
    <name type="scientific">Lentinula boryana</name>
    <dbReference type="NCBI Taxonomy" id="40481"/>
    <lineage>
        <taxon>Eukaryota</taxon>
        <taxon>Fungi</taxon>
        <taxon>Dikarya</taxon>
        <taxon>Basidiomycota</taxon>
        <taxon>Agaricomycotina</taxon>
        <taxon>Agaricomycetes</taxon>
        <taxon>Agaricomycetidae</taxon>
        <taxon>Agaricales</taxon>
        <taxon>Marasmiineae</taxon>
        <taxon>Omphalotaceae</taxon>
        <taxon>Lentinula</taxon>
    </lineage>
</organism>
<proteinExistence type="predicted"/>
<accession>A0ABQ8QLI6</accession>
<protein>
    <submittedName>
        <fullName evidence="2">Uncharacterized protein</fullName>
    </submittedName>
</protein>
<feature type="chain" id="PRO_5045599295" evidence="1">
    <location>
        <begin position="19"/>
        <end position="148"/>
    </location>
</feature>
<dbReference type="EMBL" id="MU790541">
    <property type="protein sequence ID" value="KAJ3999303.1"/>
    <property type="molecule type" value="Genomic_DNA"/>
</dbReference>
<reference evidence="2" key="1">
    <citation type="submission" date="2022-08" db="EMBL/GenBank/DDBJ databases">
        <authorList>
            <consortium name="DOE Joint Genome Institute"/>
            <person name="Min B."/>
            <person name="Riley R."/>
            <person name="Sierra-Patev S."/>
            <person name="Naranjo-Ortiz M."/>
            <person name="Looney B."/>
            <person name="Konkel Z."/>
            <person name="Slot J.C."/>
            <person name="Sakamoto Y."/>
            <person name="Steenwyk J.L."/>
            <person name="Rokas A."/>
            <person name="Carro J."/>
            <person name="Camarero S."/>
            <person name="Ferreira P."/>
            <person name="Molpeceres G."/>
            <person name="Ruiz-Duenas F.J."/>
            <person name="Serrano A."/>
            <person name="Henrissat B."/>
            <person name="Drula E."/>
            <person name="Hughes K.W."/>
            <person name="Mata J.L."/>
            <person name="Ishikawa N.K."/>
            <person name="Vargas-Isla R."/>
            <person name="Ushijima S."/>
            <person name="Smith C.A."/>
            <person name="Ahrendt S."/>
            <person name="Andreopoulos W."/>
            <person name="He G."/>
            <person name="Labutti K."/>
            <person name="Lipzen A."/>
            <person name="Ng V."/>
            <person name="Sandor L."/>
            <person name="Barry K."/>
            <person name="Martinez A.T."/>
            <person name="Xiao Y."/>
            <person name="Gibbons J.G."/>
            <person name="Terashima K."/>
            <person name="Hibbett D.S."/>
            <person name="Grigoriev I.V."/>
        </authorList>
    </citation>
    <scope>NUCLEOTIDE SEQUENCE</scope>
    <source>
        <strain evidence="2">TFB10827</strain>
    </source>
</reference>